<dbReference type="SUPFAM" id="SSF81606">
    <property type="entry name" value="PP2C-like"/>
    <property type="match status" value="1"/>
</dbReference>
<dbReference type="Proteomes" id="UP000198415">
    <property type="component" value="Unassembled WGS sequence"/>
</dbReference>
<keyword evidence="2" id="KW-1133">Transmembrane helix</keyword>
<keyword evidence="2" id="KW-0812">Transmembrane</keyword>
<gene>
    <name evidence="4" type="ORF">SAMN06264365_110297</name>
</gene>
<evidence type="ECO:0000313" key="4">
    <source>
        <dbReference type="EMBL" id="SNS14976.1"/>
    </source>
</evidence>
<feature type="domain" description="PPM-type phosphatase" evidence="3">
    <location>
        <begin position="122"/>
        <end position="330"/>
    </location>
</feature>
<dbReference type="SMART" id="SM00331">
    <property type="entry name" value="PP2C_SIG"/>
    <property type="match status" value="1"/>
</dbReference>
<feature type="region of interest" description="Disordered" evidence="1">
    <location>
        <begin position="245"/>
        <end position="271"/>
    </location>
</feature>
<evidence type="ECO:0000256" key="1">
    <source>
        <dbReference type="SAM" id="MobiDB-lite"/>
    </source>
</evidence>
<keyword evidence="5" id="KW-1185">Reference proteome</keyword>
<dbReference type="Pfam" id="PF13672">
    <property type="entry name" value="PP2C_2"/>
    <property type="match status" value="1"/>
</dbReference>
<keyword evidence="2" id="KW-0472">Membrane</keyword>
<evidence type="ECO:0000256" key="2">
    <source>
        <dbReference type="SAM" id="Phobius"/>
    </source>
</evidence>
<evidence type="ECO:0000259" key="3">
    <source>
        <dbReference type="SMART" id="SM00331"/>
    </source>
</evidence>
<reference evidence="4 5" key="1">
    <citation type="submission" date="2017-06" db="EMBL/GenBank/DDBJ databases">
        <authorList>
            <person name="Kim H.J."/>
            <person name="Triplett B.A."/>
        </authorList>
    </citation>
    <scope>NUCLEOTIDE SEQUENCE [LARGE SCALE GENOMIC DNA]</scope>
    <source>
        <strain evidence="4 5">DSM 43151</strain>
    </source>
</reference>
<evidence type="ECO:0000313" key="5">
    <source>
        <dbReference type="Proteomes" id="UP000198415"/>
    </source>
</evidence>
<proteinExistence type="predicted"/>
<dbReference type="InterPro" id="IPR001932">
    <property type="entry name" value="PPM-type_phosphatase-like_dom"/>
</dbReference>
<organism evidence="4 5">
    <name type="scientific">Actinoplanes regularis</name>
    <dbReference type="NCBI Taxonomy" id="52697"/>
    <lineage>
        <taxon>Bacteria</taxon>
        <taxon>Bacillati</taxon>
        <taxon>Actinomycetota</taxon>
        <taxon>Actinomycetes</taxon>
        <taxon>Micromonosporales</taxon>
        <taxon>Micromonosporaceae</taxon>
        <taxon>Actinoplanes</taxon>
    </lineage>
</organism>
<dbReference type="InterPro" id="IPR036457">
    <property type="entry name" value="PPM-type-like_dom_sf"/>
</dbReference>
<dbReference type="Gene3D" id="3.60.40.10">
    <property type="entry name" value="PPM-type phosphatase domain"/>
    <property type="match status" value="1"/>
</dbReference>
<feature type="compositionally biased region" description="Basic and acidic residues" evidence="1">
    <location>
        <begin position="256"/>
        <end position="266"/>
    </location>
</feature>
<dbReference type="RefSeq" id="WP_089295824.1">
    <property type="nucleotide sequence ID" value="NZ_BOMU01000062.1"/>
</dbReference>
<name>A0A239C467_9ACTN</name>
<accession>A0A239C467</accession>
<sequence>MITRQIAVALFSMSALVALILLGPLVYYATHHWRRSEMAVLNPVTVAEVTRGMPLPRNPPGPAAGSAPTTLDCPRLPRQLVLDCRWHVSHTGGWCGPPDRRSRMLVGAVAARGGMHAAMDQEGQDAVGAAWDPATGRLLTVVADGLGSLPDSGVVAVNAVQAALYLWAKRTGEEPLHELGDLLFRRVAQGLEASFGAGVAQRGGTTLVAAELVPDEGGATVTVQGVGDSEAWLLAGDEWEPVHHERPAGFDGNDNATRDLPGDPRPRTWTGRVPHGGLLLLATDGFAGRMASGRSNEWMRRPLTPADLAREIIDVKDTYSDDSGVVAVWVD</sequence>
<dbReference type="EMBL" id="FZNR01000010">
    <property type="protein sequence ID" value="SNS14976.1"/>
    <property type="molecule type" value="Genomic_DNA"/>
</dbReference>
<feature type="transmembrane region" description="Helical" evidence="2">
    <location>
        <begin position="6"/>
        <end position="28"/>
    </location>
</feature>
<dbReference type="OrthoDB" id="491589at2"/>
<protein>
    <submittedName>
        <fullName evidence="4">Serine/threonine protein phosphatase PrpC</fullName>
    </submittedName>
</protein>
<dbReference type="AlphaFoldDB" id="A0A239C467"/>